<evidence type="ECO:0000256" key="4">
    <source>
        <dbReference type="ARBA" id="ARBA00022833"/>
    </source>
</evidence>
<gene>
    <name evidence="7" type="ORF">LARV_03023</name>
</gene>
<keyword evidence="8" id="KW-1185">Reference proteome</keyword>
<dbReference type="GO" id="GO:0046872">
    <property type="term" value="F:metal ion binding"/>
    <property type="evidence" value="ECO:0007669"/>
    <property type="project" value="UniProtKB-KW"/>
</dbReference>
<dbReference type="GO" id="GO:0016491">
    <property type="term" value="F:oxidoreductase activity"/>
    <property type="evidence" value="ECO:0007669"/>
    <property type="project" value="UniProtKB-KW"/>
</dbReference>
<evidence type="ECO:0000256" key="2">
    <source>
        <dbReference type="ARBA" id="ARBA00008072"/>
    </source>
</evidence>
<dbReference type="SUPFAM" id="SSF50129">
    <property type="entry name" value="GroES-like"/>
    <property type="match status" value="1"/>
</dbReference>
<dbReference type="SMART" id="SM00829">
    <property type="entry name" value="PKS_ER"/>
    <property type="match status" value="1"/>
</dbReference>
<dbReference type="Gene3D" id="3.90.180.10">
    <property type="entry name" value="Medium-chain alcohol dehydrogenases, catalytic domain"/>
    <property type="match status" value="2"/>
</dbReference>
<sequence>MKQLLQNMRDGKAQVVEVPVPQPRRGAALVQVASSLVSAGTERMVVEFAEKSLIGKAQSRPDLVRQVLDKARREGILTTVESAFNRLDQPMALGYSTAGTVVAVGEGLTGVQVGDRVACAGGGYAVHAEYNIVPRNLLTPIPENVDFESAAFTTLGAIALQGFRLAQPQLGDRVAVIGLGLLGLLTVGIAKAAGCRVFGIDLDPARVRLALQMGAEAAVSRPEAEDAGRTFTDGRGFDAVLICADTKSNDPIQLAGALAREHGQVVAVGAVGLEIPRKIYYEKELTVQVSRSYGPGRYDTTYEEQGHDYPFGYVRWTEGRNMAAFVELLASGRLDVHPLITHRFEIDQAAEAYDLITGKQHQPFLGVLISYPQTAQAPAQRVELAHPVGSAQPLKGEPGLGVLGAGNYATAVFLPIVQKVGGVQRVCIATASGVSARHAAQKYGFQSASSSESELLEDPGIQIIAILTRHQMHARQILAGLEHGKHVFCEKPLAITPAEVDEIEAVLAGTNETSPRLMVGFNRRFAPFSREVQRFFNGRSEPMAIHYRVNAGFLPVSHWTQDPQQGGGRIIGEGCHFIDYLTWLVGQPPVSVQAIGLPDGGRYHEDNVQLTFTFGDGSLGTLTYLANGDKAFPKERVEIFSGGRVAVLDDFRALELVRNGHRTGMQSRLSQDKGHRAGWEAFLDAVRGAKAPPIPYTELIAVTRASIAAVEALRSGNSQSIQAPTRKE</sequence>
<dbReference type="InterPro" id="IPR055170">
    <property type="entry name" value="GFO_IDH_MocA-like_dom"/>
</dbReference>
<name>A0A0S7BBX9_9CHLR</name>
<keyword evidence="5" id="KW-0560">Oxidoreductase</keyword>
<dbReference type="RefSeq" id="WP_075074425.1">
    <property type="nucleotide sequence ID" value="NZ_DF967972.1"/>
</dbReference>
<dbReference type="InterPro" id="IPR011032">
    <property type="entry name" value="GroES-like_sf"/>
</dbReference>
<dbReference type="AlphaFoldDB" id="A0A0S7BBX9"/>
<dbReference type="Pfam" id="PF08240">
    <property type="entry name" value="ADH_N"/>
    <property type="match status" value="1"/>
</dbReference>
<dbReference type="Proteomes" id="UP000055060">
    <property type="component" value="Unassembled WGS sequence"/>
</dbReference>
<evidence type="ECO:0000259" key="6">
    <source>
        <dbReference type="SMART" id="SM00829"/>
    </source>
</evidence>
<dbReference type="Pfam" id="PF01408">
    <property type="entry name" value="GFO_IDH_MocA"/>
    <property type="match status" value="1"/>
</dbReference>
<dbReference type="InterPro" id="IPR013154">
    <property type="entry name" value="ADH-like_N"/>
</dbReference>
<dbReference type="GO" id="GO:0000166">
    <property type="term" value="F:nucleotide binding"/>
    <property type="evidence" value="ECO:0007669"/>
    <property type="project" value="InterPro"/>
</dbReference>
<dbReference type="PANTHER" id="PTHR43350:SF19">
    <property type="entry name" value="D-GULOSIDE 3-DEHYDROGENASE"/>
    <property type="match status" value="1"/>
</dbReference>
<dbReference type="InterPro" id="IPR000683">
    <property type="entry name" value="Gfo/Idh/MocA-like_OxRdtase_N"/>
</dbReference>
<accession>A0A0S7BBX9</accession>
<evidence type="ECO:0000313" key="7">
    <source>
        <dbReference type="EMBL" id="GAP15239.1"/>
    </source>
</evidence>
<comment type="similarity">
    <text evidence="2">Belongs to the zinc-containing alcohol dehydrogenase family.</text>
</comment>
<dbReference type="Gene3D" id="3.30.360.10">
    <property type="entry name" value="Dihydrodipicolinate Reductase, domain 2"/>
    <property type="match status" value="1"/>
</dbReference>
<reference evidence="7" key="1">
    <citation type="submission" date="2015-07" db="EMBL/GenBank/DDBJ databases">
        <title>Draft Genome Sequences of Anaerolinea thermolimosa IMO-1, Bellilinea caldifistulae GOMI-1, Leptolinea tardivitalis YMTK-2, Levilinea saccharolytica KIBI-1,Longilinea arvoryzae KOME-1, Previously Described as Members of the Anaerolineaceae (Chloroflexi).</title>
        <authorList>
            <person name="Sekiguchi Y."/>
            <person name="Ohashi A."/>
            <person name="Matsuura N."/>
            <person name="Tourlousse M.D."/>
        </authorList>
    </citation>
    <scope>NUCLEOTIDE SEQUENCE [LARGE SCALE GENOMIC DNA]</scope>
    <source>
        <strain evidence="7">KOME-1</strain>
    </source>
</reference>
<proteinExistence type="inferred from homology"/>
<evidence type="ECO:0000256" key="1">
    <source>
        <dbReference type="ARBA" id="ARBA00001947"/>
    </source>
</evidence>
<feature type="domain" description="Enoyl reductase (ER)" evidence="6">
    <location>
        <begin position="58"/>
        <end position="361"/>
    </location>
</feature>
<dbReference type="InterPro" id="IPR013149">
    <property type="entry name" value="ADH-like_C"/>
</dbReference>
<keyword evidence="3" id="KW-0479">Metal-binding</keyword>
<dbReference type="Pfam" id="PF22725">
    <property type="entry name" value="GFO_IDH_MocA_C3"/>
    <property type="match status" value="1"/>
</dbReference>
<dbReference type="Pfam" id="PF00107">
    <property type="entry name" value="ADH_zinc_N"/>
    <property type="match status" value="1"/>
</dbReference>
<dbReference type="EMBL" id="DF967972">
    <property type="protein sequence ID" value="GAP15239.1"/>
    <property type="molecule type" value="Genomic_DNA"/>
</dbReference>
<keyword evidence="4" id="KW-0862">Zinc</keyword>
<comment type="cofactor">
    <cofactor evidence="1">
        <name>Zn(2+)</name>
        <dbReference type="ChEBI" id="CHEBI:29105"/>
    </cofactor>
</comment>
<dbReference type="SUPFAM" id="SSF55347">
    <property type="entry name" value="Glyceraldehyde-3-phosphate dehydrogenase-like, C-terminal domain"/>
    <property type="match status" value="1"/>
</dbReference>
<protein>
    <submittedName>
        <fullName evidence="7">Predicted dehydrogenase</fullName>
    </submittedName>
</protein>
<dbReference type="InterPro" id="IPR020843">
    <property type="entry name" value="ER"/>
</dbReference>
<dbReference type="SUPFAM" id="SSF51735">
    <property type="entry name" value="NAD(P)-binding Rossmann-fold domains"/>
    <property type="match status" value="2"/>
</dbReference>
<evidence type="ECO:0000256" key="3">
    <source>
        <dbReference type="ARBA" id="ARBA00022723"/>
    </source>
</evidence>
<evidence type="ECO:0000313" key="8">
    <source>
        <dbReference type="Proteomes" id="UP000055060"/>
    </source>
</evidence>
<dbReference type="PANTHER" id="PTHR43350">
    <property type="entry name" value="NAD-DEPENDENT ALCOHOL DEHYDROGENASE"/>
    <property type="match status" value="1"/>
</dbReference>
<dbReference type="CDD" id="cd08255">
    <property type="entry name" value="2-desacetyl-2-hydroxyethyl_bacteriochlorophyllide_like"/>
    <property type="match status" value="1"/>
</dbReference>
<dbReference type="OrthoDB" id="9769198at2"/>
<dbReference type="STRING" id="360412.LARV_03023"/>
<organism evidence="7">
    <name type="scientific">Longilinea arvoryzae</name>
    <dbReference type="NCBI Taxonomy" id="360412"/>
    <lineage>
        <taxon>Bacteria</taxon>
        <taxon>Bacillati</taxon>
        <taxon>Chloroflexota</taxon>
        <taxon>Anaerolineae</taxon>
        <taxon>Anaerolineales</taxon>
        <taxon>Anaerolineaceae</taxon>
        <taxon>Longilinea</taxon>
    </lineage>
</organism>
<dbReference type="Gene3D" id="3.40.50.720">
    <property type="entry name" value="NAD(P)-binding Rossmann-like Domain"/>
    <property type="match status" value="2"/>
</dbReference>
<dbReference type="InterPro" id="IPR036291">
    <property type="entry name" value="NAD(P)-bd_dom_sf"/>
</dbReference>
<evidence type="ECO:0000256" key="5">
    <source>
        <dbReference type="ARBA" id="ARBA00023002"/>
    </source>
</evidence>